<dbReference type="GO" id="GO:0016491">
    <property type="term" value="F:oxidoreductase activity"/>
    <property type="evidence" value="ECO:0007669"/>
    <property type="project" value="UniProtKB-KW"/>
</dbReference>
<dbReference type="InterPro" id="IPR036291">
    <property type="entry name" value="NAD(P)-bd_dom_sf"/>
</dbReference>
<dbReference type="InParanoid" id="C7ZQT7"/>
<proteinExistence type="inferred from homology"/>
<sequence>MSSKMLAGKVIAVTGAARGIARGTAIYLAERGAILSLSDILEKELEELANEITSRYPDVRLLASVIDIADGDKVDEWVKKTVAEFGSLHGAVNFAGIFHSKTEHFVDIKDEDWHRIMAVNLTGTMFCMRSEIAVMEKGGSIVNASSTAGLMAGPGFVAYAASKAAIISLTRSAAKEIGAQQIRVNALAPAGIVTPMFHQLFDDGIVNEMVITPNALNRDGHVEEVAPLIAFLLGDESRYITGEIIKVDGGMLC</sequence>
<dbReference type="KEGG" id="nhe:NECHADRAFT_56375"/>
<dbReference type="PROSITE" id="PS00061">
    <property type="entry name" value="ADH_SHORT"/>
    <property type="match status" value="1"/>
</dbReference>
<dbReference type="OMA" id="YRCDITE"/>
<dbReference type="InterPro" id="IPR020904">
    <property type="entry name" value="Sc_DH/Rdtase_CS"/>
</dbReference>
<accession>C7ZQT7</accession>
<keyword evidence="5" id="KW-1185">Reference proteome</keyword>
<evidence type="ECO:0000256" key="3">
    <source>
        <dbReference type="ARBA" id="ARBA00023002"/>
    </source>
</evidence>
<dbReference type="RefSeq" id="XP_003039340.1">
    <property type="nucleotide sequence ID" value="XM_003039294.1"/>
</dbReference>
<dbReference type="PRINTS" id="PR00080">
    <property type="entry name" value="SDRFAMILY"/>
</dbReference>
<comment type="similarity">
    <text evidence="1">Belongs to the short-chain dehydrogenases/reductases (SDR) family.</text>
</comment>
<dbReference type="PRINTS" id="PR00081">
    <property type="entry name" value="GDHRDH"/>
</dbReference>
<organism evidence="4 5">
    <name type="scientific">Fusarium vanettenii (strain ATCC MYA-4622 / CBS 123669 / FGSC 9596 / NRRL 45880 / 77-13-4)</name>
    <name type="common">Fusarium solani subsp. pisi</name>
    <dbReference type="NCBI Taxonomy" id="660122"/>
    <lineage>
        <taxon>Eukaryota</taxon>
        <taxon>Fungi</taxon>
        <taxon>Dikarya</taxon>
        <taxon>Ascomycota</taxon>
        <taxon>Pezizomycotina</taxon>
        <taxon>Sordariomycetes</taxon>
        <taxon>Hypocreomycetidae</taxon>
        <taxon>Hypocreales</taxon>
        <taxon>Nectriaceae</taxon>
        <taxon>Fusarium</taxon>
        <taxon>Fusarium solani species complex</taxon>
        <taxon>Fusarium vanettenii</taxon>
    </lineage>
</organism>
<evidence type="ECO:0000313" key="5">
    <source>
        <dbReference type="Proteomes" id="UP000005206"/>
    </source>
</evidence>
<dbReference type="VEuPathDB" id="FungiDB:NECHADRAFT_56375"/>
<protein>
    <submittedName>
        <fullName evidence="4">Uncharacterized protein</fullName>
    </submittedName>
</protein>
<dbReference type="OrthoDB" id="1669814at2759"/>
<dbReference type="PANTHER" id="PTHR24321:SF8">
    <property type="entry name" value="ESTRADIOL 17-BETA-DEHYDROGENASE 8-RELATED"/>
    <property type="match status" value="1"/>
</dbReference>
<evidence type="ECO:0000256" key="2">
    <source>
        <dbReference type="ARBA" id="ARBA00022857"/>
    </source>
</evidence>
<keyword evidence="2" id="KW-0521">NADP</keyword>
<dbReference type="EMBL" id="GG699010">
    <property type="protein sequence ID" value="EEU33627.1"/>
    <property type="molecule type" value="Genomic_DNA"/>
</dbReference>
<dbReference type="GeneID" id="9666866"/>
<dbReference type="FunCoup" id="C7ZQT7">
    <property type="interactions" value="160"/>
</dbReference>
<name>C7ZQT7_FUSV7</name>
<dbReference type="STRING" id="660122.C7ZQT7"/>
<dbReference type="FunFam" id="3.40.50.720:FF:000084">
    <property type="entry name" value="Short-chain dehydrogenase reductase"/>
    <property type="match status" value="1"/>
</dbReference>
<dbReference type="Proteomes" id="UP000005206">
    <property type="component" value="Unassembled WGS sequence"/>
</dbReference>
<dbReference type="eggNOG" id="KOG0725">
    <property type="taxonomic scope" value="Eukaryota"/>
</dbReference>
<dbReference type="SUPFAM" id="SSF51735">
    <property type="entry name" value="NAD(P)-binding Rossmann-fold domains"/>
    <property type="match status" value="1"/>
</dbReference>
<dbReference type="Pfam" id="PF13561">
    <property type="entry name" value="adh_short_C2"/>
    <property type="match status" value="1"/>
</dbReference>
<evidence type="ECO:0000313" key="4">
    <source>
        <dbReference type="EMBL" id="EEU33627.1"/>
    </source>
</evidence>
<evidence type="ECO:0000256" key="1">
    <source>
        <dbReference type="ARBA" id="ARBA00006484"/>
    </source>
</evidence>
<gene>
    <name evidence="4" type="ORF">NECHADRAFT_56375</name>
</gene>
<dbReference type="CDD" id="cd05233">
    <property type="entry name" value="SDR_c"/>
    <property type="match status" value="1"/>
</dbReference>
<dbReference type="Gene3D" id="3.40.50.720">
    <property type="entry name" value="NAD(P)-binding Rossmann-like Domain"/>
    <property type="match status" value="1"/>
</dbReference>
<dbReference type="InterPro" id="IPR002347">
    <property type="entry name" value="SDR_fam"/>
</dbReference>
<keyword evidence="3" id="KW-0560">Oxidoreductase</keyword>
<dbReference type="AlphaFoldDB" id="C7ZQT7"/>
<dbReference type="HOGENOM" id="CLU_010194_1_0_1"/>
<reference evidence="4 5" key="1">
    <citation type="journal article" date="2009" name="PLoS Genet.">
        <title>The genome of Nectria haematococca: contribution of supernumerary chromosomes to gene expansion.</title>
        <authorList>
            <person name="Coleman J.J."/>
            <person name="Rounsley S.D."/>
            <person name="Rodriguez-Carres M."/>
            <person name="Kuo A."/>
            <person name="Wasmann C.C."/>
            <person name="Grimwood J."/>
            <person name="Schmutz J."/>
            <person name="Taga M."/>
            <person name="White G.J."/>
            <person name="Zhou S."/>
            <person name="Schwartz D.C."/>
            <person name="Freitag M."/>
            <person name="Ma L.J."/>
            <person name="Danchin E.G."/>
            <person name="Henrissat B."/>
            <person name="Coutinho P.M."/>
            <person name="Nelson D.R."/>
            <person name="Straney D."/>
            <person name="Napoli C.A."/>
            <person name="Barker B.M."/>
            <person name="Gribskov M."/>
            <person name="Rep M."/>
            <person name="Kroken S."/>
            <person name="Molnar I."/>
            <person name="Rensing C."/>
            <person name="Kennell J.C."/>
            <person name="Zamora J."/>
            <person name="Farman M.L."/>
            <person name="Selker E.U."/>
            <person name="Salamov A."/>
            <person name="Shapiro H."/>
            <person name="Pangilinan J."/>
            <person name="Lindquist E."/>
            <person name="Lamers C."/>
            <person name="Grigoriev I.V."/>
            <person name="Geiser D.M."/>
            <person name="Covert S.F."/>
            <person name="Temporini E."/>
            <person name="Vanetten H.D."/>
        </authorList>
    </citation>
    <scope>NUCLEOTIDE SEQUENCE [LARGE SCALE GENOMIC DNA]</scope>
    <source>
        <strain evidence="5">ATCC MYA-4622 / CBS 123669 / FGSC 9596 / NRRL 45880 / 77-13-4</strain>
    </source>
</reference>
<dbReference type="PANTHER" id="PTHR24321">
    <property type="entry name" value="DEHYDROGENASES, SHORT CHAIN"/>
    <property type="match status" value="1"/>
</dbReference>